<proteinExistence type="predicted"/>
<protein>
    <submittedName>
        <fullName evidence="2">Uncharacterized protein</fullName>
    </submittedName>
</protein>
<organism evidence="2 3">
    <name type="scientific">Colletotrichum navitas</name>
    <dbReference type="NCBI Taxonomy" id="681940"/>
    <lineage>
        <taxon>Eukaryota</taxon>
        <taxon>Fungi</taxon>
        <taxon>Dikarya</taxon>
        <taxon>Ascomycota</taxon>
        <taxon>Pezizomycotina</taxon>
        <taxon>Sordariomycetes</taxon>
        <taxon>Hypocreomycetidae</taxon>
        <taxon>Glomerellales</taxon>
        <taxon>Glomerellaceae</taxon>
        <taxon>Colletotrichum</taxon>
        <taxon>Colletotrichum graminicola species complex</taxon>
    </lineage>
</organism>
<feature type="region of interest" description="Disordered" evidence="1">
    <location>
        <begin position="1"/>
        <end position="31"/>
    </location>
</feature>
<comment type="caution">
    <text evidence="2">The sequence shown here is derived from an EMBL/GenBank/DDBJ whole genome shotgun (WGS) entry which is preliminary data.</text>
</comment>
<keyword evidence="3" id="KW-1185">Reference proteome</keyword>
<evidence type="ECO:0000313" key="2">
    <source>
        <dbReference type="EMBL" id="KAK1573079.1"/>
    </source>
</evidence>
<dbReference type="Proteomes" id="UP001230504">
    <property type="component" value="Unassembled WGS sequence"/>
</dbReference>
<dbReference type="AlphaFoldDB" id="A0AAD8PNJ3"/>
<dbReference type="EMBL" id="JAHLJV010000099">
    <property type="protein sequence ID" value="KAK1573079.1"/>
    <property type="molecule type" value="Genomic_DNA"/>
</dbReference>
<evidence type="ECO:0000313" key="3">
    <source>
        <dbReference type="Proteomes" id="UP001230504"/>
    </source>
</evidence>
<evidence type="ECO:0000256" key="1">
    <source>
        <dbReference type="SAM" id="MobiDB-lite"/>
    </source>
</evidence>
<dbReference type="GeneID" id="85444605"/>
<accession>A0AAD8PNJ3</accession>
<name>A0AAD8PNJ3_9PEZI</name>
<reference evidence="2" key="1">
    <citation type="submission" date="2021-06" db="EMBL/GenBank/DDBJ databases">
        <title>Comparative genomics, transcriptomics and evolutionary studies reveal genomic signatures of adaptation to plant cell wall in hemibiotrophic fungi.</title>
        <authorList>
            <consortium name="DOE Joint Genome Institute"/>
            <person name="Baroncelli R."/>
            <person name="Diaz J.F."/>
            <person name="Benocci T."/>
            <person name="Peng M."/>
            <person name="Battaglia E."/>
            <person name="Haridas S."/>
            <person name="Andreopoulos W."/>
            <person name="Labutti K."/>
            <person name="Pangilinan J."/>
            <person name="Floch G.L."/>
            <person name="Makela M.R."/>
            <person name="Henrissat B."/>
            <person name="Grigoriev I.V."/>
            <person name="Crouch J.A."/>
            <person name="De Vries R.P."/>
            <person name="Sukno S.A."/>
            <person name="Thon M.R."/>
        </authorList>
    </citation>
    <scope>NUCLEOTIDE SEQUENCE</scope>
    <source>
        <strain evidence="2">CBS 125086</strain>
    </source>
</reference>
<gene>
    <name evidence="2" type="ORF">LY79DRAFT_583903</name>
</gene>
<sequence length="244" mass="26605">MPATSLRSGYSGRLTSGGPPALPRPQCRRPRSCAPPCCLFSKSFRSMRPTSLFGTSGLTPPGQQPGFLTAAILAVPNGRGRFHGDVVYQALRDLKTHFGVLIPPPPPPPAPVPVPVPAPATVPATVPVPVQDQVVREVPAAPATAKHRLRRLAALEAKFREQCREDERKKKEESKKRAREARTAKLLVRPSKKAKMAKTLAKAMVEAFSDTVEDDFAGDIPAQRLEAMQRSLRAMNEKKLKELL</sequence>
<dbReference type="RefSeq" id="XP_060408770.1">
    <property type="nucleotide sequence ID" value="XM_060560365.1"/>
</dbReference>